<protein>
    <submittedName>
        <fullName evidence="2">Mannan-binding protein</fullName>
    </submittedName>
</protein>
<dbReference type="RefSeq" id="WP_077409421.1">
    <property type="nucleotide sequence ID" value="NZ_JBHRTS010000001.1"/>
</dbReference>
<proteinExistence type="predicted"/>
<evidence type="ECO:0000313" key="3">
    <source>
        <dbReference type="Proteomes" id="UP001595533"/>
    </source>
</evidence>
<feature type="domain" description="Mannan-binding protein" evidence="1">
    <location>
        <begin position="410"/>
        <end position="445"/>
    </location>
</feature>
<dbReference type="InterPro" id="IPR053754">
    <property type="entry name" value="OligoMan_bind_ChitinaseAct_sf"/>
</dbReference>
<dbReference type="Pfam" id="PF12151">
    <property type="entry name" value="MVL"/>
    <property type="match status" value="1"/>
</dbReference>
<dbReference type="InterPro" id="IPR021992">
    <property type="entry name" value="MVL"/>
</dbReference>
<accession>A0ABV7J3N4</accession>
<comment type="caution">
    <text evidence="2">The sequence shown here is derived from an EMBL/GenBank/DDBJ whole genome shotgun (WGS) entry which is preliminary data.</text>
</comment>
<dbReference type="SUPFAM" id="SSF51445">
    <property type="entry name" value="(Trans)glycosidases"/>
    <property type="match status" value="1"/>
</dbReference>
<evidence type="ECO:0000313" key="2">
    <source>
        <dbReference type="EMBL" id="MFC3192736.1"/>
    </source>
</evidence>
<dbReference type="Gene3D" id="3.20.20.80">
    <property type="entry name" value="Glycosidases"/>
    <property type="match status" value="1"/>
</dbReference>
<dbReference type="Gene3D" id="3.30.1490.230">
    <property type="match status" value="1"/>
</dbReference>
<organism evidence="2 3">
    <name type="scientific">Marinicella sediminis</name>
    <dbReference type="NCBI Taxonomy" id="1792834"/>
    <lineage>
        <taxon>Bacteria</taxon>
        <taxon>Pseudomonadati</taxon>
        <taxon>Pseudomonadota</taxon>
        <taxon>Gammaproteobacteria</taxon>
        <taxon>Lysobacterales</taxon>
        <taxon>Marinicellaceae</taxon>
        <taxon>Marinicella</taxon>
    </lineage>
</organism>
<dbReference type="EMBL" id="JBHRTS010000001">
    <property type="protein sequence ID" value="MFC3192736.1"/>
    <property type="molecule type" value="Genomic_DNA"/>
</dbReference>
<reference evidence="3" key="1">
    <citation type="journal article" date="2019" name="Int. J. Syst. Evol. Microbiol.">
        <title>The Global Catalogue of Microorganisms (GCM) 10K type strain sequencing project: providing services to taxonomists for standard genome sequencing and annotation.</title>
        <authorList>
            <consortium name="The Broad Institute Genomics Platform"/>
            <consortium name="The Broad Institute Genome Sequencing Center for Infectious Disease"/>
            <person name="Wu L."/>
            <person name="Ma J."/>
        </authorList>
    </citation>
    <scope>NUCLEOTIDE SEQUENCE [LARGE SCALE GENOMIC DNA]</scope>
    <source>
        <strain evidence="3">KCTC 42953</strain>
    </source>
</reference>
<keyword evidence="3" id="KW-1185">Reference proteome</keyword>
<name>A0ABV7J3N4_9GAMM</name>
<dbReference type="Proteomes" id="UP001595533">
    <property type="component" value="Unassembled WGS sequence"/>
</dbReference>
<dbReference type="InterPro" id="IPR017853">
    <property type="entry name" value="GH"/>
</dbReference>
<gene>
    <name evidence="2" type="ORF">ACFODZ_00655</name>
</gene>
<sequence length="449" mass="47541">MYRVIHTGPFITTLIFILMLLFSGSSQAGKINAAYINTQPEPLGSLTLSTAHIYGQTVFTRFNIMGLTLCPGGNGSQCTTPAEQANPIHWGGGQPLDASWQVPANMQPVLSAIQALNPNGDKKLFASMIGGQTNNYLAGLATTSITANATNCGLNGSGVGNIHCAVFYLDQFFTAYGIHGLDIDLEGGNQQGFVNLLTAIGNTTTIKNKYLWSFAPYVDYSGYSAVALQGGSCAFQDNGLSYIAGRQYYSGGAIGFPPQQVDDLVNTLGGELQQASTTNCAATGALQLGARQMVMGLAPYSVLGDQFPHGRGFPNTCQYYYQRNNPDCAAMMTKVISQYPDIGGAFVWTSGLIDPTYYACYMGNALNGTSNDCGQPQPIPGNAGYCGPTQPANCSNPDALDIQAGPIWSNQEAQTVCPQTCGDVSLRWNGQWNTTQPGVMSVCGCVPKS</sequence>
<evidence type="ECO:0000259" key="1">
    <source>
        <dbReference type="Pfam" id="PF12151"/>
    </source>
</evidence>